<dbReference type="GO" id="GO:0080120">
    <property type="term" value="P:CAAX-box protein maturation"/>
    <property type="evidence" value="ECO:0007669"/>
    <property type="project" value="UniProtKB-ARBA"/>
</dbReference>
<dbReference type="GO" id="GO:0004175">
    <property type="term" value="F:endopeptidase activity"/>
    <property type="evidence" value="ECO:0007669"/>
    <property type="project" value="UniProtKB-ARBA"/>
</dbReference>
<organism evidence="3 4">
    <name type="scientific">Streptomyces sparsogenes DSM 40356</name>
    <dbReference type="NCBI Taxonomy" id="1331668"/>
    <lineage>
        <taxon>Bacteria</taxon>
        <taxon>Bacillati</taxon>
        <taxon>Actinomycetota</taxon>
        <taxon>Actinomycetes</taxon>
        <taxon>Kitasatosporales</taxon>
        <taxon>Streptomycetaceae</taxon>
        <taxon>Streptomyces</taxon>
    </lineage>
</organism>
<proteinExistence type="predicted"/>
<keyword evidence="1" id="KW-0472">Membrane</keyword>
<dbReference type="InterPro" id="IPR042150">
    <property type="entry name" value="MmRce1-like"/>
</dbReference>
<feature type="transmembrane region" description="Helical" evidence="1">
    <location>
        <begin position="17"/>
        <end position="37"/>
    </location>
</feature>
<dbReference type="GeneID" id="96744619"/>
<feature type="transmembrane region" description="Helical" evidence="1">
    <location>
        <begin position="57"/>
        <end position="75"/>
    </location>
</feature>
<dbReference type="Pfam" id="PF02517">
    <property type="entry name" value="Rce1-like"/>
    <property type="match status" value="1"/>
</dbReference>
<sequence>MTLSTGSPPLANRRRGLFVFLAVAYIGMWAAMSPLLASGYRRGDAREETGALEQVCIAAAMLAPALAAILVVRCVERGGRVRDTLALRWTKPWGRAARACLTAFVVPAGLTTAALVIGTFAGRYPFGGVHWNGLGAWAAGAVLNMLVSLPLFFGEELGWQGYLFPRLARDGGRRRLIRAYVVTGAAFALWHLPTLLMGGQYPGRPWYVSVPAMLVSCVLILPVFTWLRLRSGSVVPAVIGHAFVSSVSVGMVKEFADPQATLDPLHMGMAGWPGWTVTGVFVAFLTLTGRLQPSFYTARAISRPRRSANYEPTTGE</sequence>
<dbReference type="Proteomes" id="UP000186168">
    <property type="component" value="Unassembled WGS sequence"/>
</dbReference>
<reference evidence="3 4" key="1">
    <citation type="submission" date="2013-05" db="EMBL/GenBank/DDBJ databases">
        <title>Genome sequence of Streptomyces sparsogenes DSM 40356.</title>
        <authorList>
            <person name="Coyne S."/>
            <person name="Seebeck F.P."/>
        </authorList>
    </citation>
    <scope>NUCLEOTIDE SEQUENCE [LARGE SCALE GENOMIC DNA]</scope>
    <source>
        <strain evidence="3 4">DSM 40356</strain>
    </source>
</reference>
<evidence type="ECO:0000313" key="4">
    <source>
        <dbReference type="Proteomes" id="UP000186168"/>
    </source>
</evidence>
<protein>
    <recommendedName>
        <fullName evidence="2">CAAX prenyl protease 2/Lysostaphin resistance protein A-like domain-containing protein</fullName>
    </recommendedName>
</protein>
<accession>A0A1R1SN31</accession>
<dbReference type="PANTHER" id="PTHR35797">
    <property type="entry name" value="PROTEASE-RELATED"/>
    <property type="match status" value="1"/>
</dbReference>
<keyword evidence="1" id="KW-1133">Transmembrane helix</keyword>
<dbReference type="InterPro" id="IPR003675">
    <property type="entry name" value="Rce1/LyrA-like_dom"/>
</dbReference>
<gene>
    <name evidence="3" type="ORF">SPAR_09533</name>
</gene>
<feature type="transmembrane region" description="Helical" evidence="1">
    <location>
        <begin position="175"/>
        <end position="193"/>
    </location>
</feature>
<feature type="domain" description="CAAX prenyl protease 2/Lysostaphin resistance protein A-like" evidence="2">
    <location>
        <begin position="145"/>
        <end position="245"/>
    </location>
</feature>
<feature type="transmembrane region" description="Helical" evidence="1">
    <location>
        <begin position="234"/>
        <end position="252"/>
    </location>
</feature>
<dbReference type="PANTHER" id="PTHR35797:SF1">
    <property type="entry name" value="PROTEASE"/>
    <property type="match status" value="1"/>
</dbReference>
<evidence type="ECO:0000259" key="2">
    <source>
        <dbReference type="Pfam" id="PF02517"/>
    </source>
</evidence>
<feature type="transmembrane region" description="Helical" evidence="1">
    <location>
        <begin position="134"/>
        <end position="154"/>
    </location>
</feature>
<dbReference type="EMBL" id="ASQP01000141">
    <property type="protein sequence ID" value="OMI39710.1"/>
    <property type="molecule type" value="Genomic_DNA"/>
</dbReference>
<evidence type="ECO:0000256" key="1">
    <source>
        <dbReference type="SAM" id="Phobius"/>
    </source>
</evidence>
<evidence type="ECO:0000313" key="3">
    <source>
        <dbReference type="EMBL" id="OMI39710.1"/>
    </source>
</evidence>
<comment type="caution">
    <text evidence="3">The sequence shown here is derived from an EMBL/GenBank/DDBJ whole genome shotgun (WGS) entry which is preliminary data.</text>
</comment>
<feature type="transmembrane region" description="Helical" evidence="1">
    <location>
        <begin position="205"/>
        <end position="227"/>
    </location>
</feature>
<keyword evidence="4" id="KW-1185">Reference proteome</keyword>
<dbReference type="AlphaFoldDB" id="A0A1R1SN31"/>
<keyword evidence="1" id="KW-0812">Transmembrane</keyword>
<dbReference type="RefSeq" id="WP_065963602.1">
    <property type="nucleotide sequence ID" value="NZ_ASQP01000141.1"/>
</dbReference>
<feature type="transmembrane region" description="Helical" evidence="1">
    <location>
        <begin position="272"/>
        <end position="291"/>
    </location>
</feature>
<dbReference type="STRING" id="67365.GCA_001704635_07170"/>
<feature type="transmembrane region" description="Helical" evidence="1">
    <location>
        <begin position="96"/>
        <end position="122"/>
    </location>
</feature>
<name>A0A1R1SN31_9ACTN</name>